<dbReference type="SUPFAM" id="SSF51735">
    <property type="entry name" value="NAD(P)-binding Rossmann-fold domains"/>
    <property type="match status" value="1"/>
</dbReference>
<dbReference type="FunFam" id="3.40.50.720:FF:000084">
    <property type="entry name" value="Short-chain dehydrogenase reductase"/>
    <property type="match status" value="1"/>
</dbReference>
<dbReference type="GO" id="GO:0047040">
    <property type="term" value="F:pteridine reductase activity"/>
    <property type="evidence" value="ECO:0007669"/>
    <property type="project" value="UniProtKB-EC"/>
</dbReference>
<keyword evidence="4" id="KW-1185">Reference proteome</keyword>
<gene>
    <name evidence="3" type="ORF">FHR99_002391</name>
</gene>
<protein>
    <submittedName>
        <fullName evidence="3">Pteridine reductase</fullName>
        <ecNumber evidence="3">1.5.1.33</ecNumber>
    </submittedName>
</protein>
<keyword evidence="2 3" id="KW-0560">Oxidoreductase</keyword>
<dbReference type="RefSeq" id="WP_183410888.1">
    <property type="nucleotide sequence ID" value="NZ_JACHWY010000002.1"/>
</dbReference>
<dbReference type="PANTHER" id="PTHR43639">
    <property type="entry name" value="OXIDOREDUCTASE, SHORT-CHAIN DEHYDROGENASE/REDUCTASE FAMILY (AFU_ORTHOLOGUE AFUA_5G02870)"/>
    <property type="match status" value="1"/>
</dbReference>
<evidence type="ECO:0000313" key="4">
    <source>
        <dbReference type="Proteomes" id="UP000537130"/>
    </source>
</evidence>
<dbReference type="PRINTS" id="PR00080">
    <property type="entry name" value="SDRFAMILY"/>
</dbReference>
<dbReference type="NCBIfam" id="NF006598">
    <property type="entry name" value="PRK09135.1"/>
    <property type="match status" value="1"/>
</dbReference>
<dbReference type="Pfam" id="PF13561">
    <property type="entry name" value="adh_short_C2"/>
    <property type="match status" value="1"/>
</dbReference>
<dbReference type="EC" id="1.5.1.33" evidence="3"/>
<comment type="caution">
    <text evidence="3">The sequence shown here is derived from an EMBL/GenBank/DDBJ whole genome shotgun (WGS) entry which is preliminary data.</text>
</comment>
<dbReference type="PROSITE" id="PS00061">
    <property type="entry name" value="ADH_SHORT"/>
    <property type="match status" value="1"/>
</dbReference>
<reference evidence="3 4" key="1">
    <citation type="submission" date="2020-08" db="EMBL/GenBank/DDBJ databases">
        <title>Genomic Encyclopedia of Type Strains, Phase III (KMG-III): the genomes of soil and plant-associated and newly described type strains.</title>
        <authorList>
            <person name="Whitman W."/>
        </authorList>
    </citation>
    <scope>NUCLEOTIDE SEQUENCE [LARGE SCALE GENOMIC DNA]</scope>
    <source>
        <strain evidence="3 4">CECT 8654</strain>
    </source>
</reference>
<accession>A0A7W4Z7K6</accession>
<dbReference type="AlphaFoldDB" id="A0A7W4Z7K6"/>
<comment type="similarity">
    <text evidence="1">Belongs to the short-chain dehydrogenases/reductases (SDR) family.</text>
</comment>
<evidence type="ECO:0000313" key="3">
    <source>
        <dbReference type="EMBL" id="MBB3048125.1"/>
    </source>
</evidence>
<dbReference type="InterPro" id="IPR002347">
    <property type="entry name" value="SDR_fam"/>
</dbReference>
<dbReference type="InterPro" id="IPR036291">
    <property type="entry name" value="NAD(P)-bd_dom_sf"/>
</dbReference>
<organism evidence="3 4">
    <name type="scientific">Litorivivens lipolytica</name>
    <dbReference type="NCBI Taxonomy" id="1524264"/>
    <lineage>
        <taxon>Bacteria</taxon>
        <taxon>Pseudomonadati</taxon>
        <taxon>Pseudomonadota</taxon>
        <taxon>Gammaproteobacteria</taxon>
        <taxon>Litorivivens</taxon>
    </lineage>
</organism>
<name>A0A7W4Z7K6_9GAMM</name>
<dbReference type="Gene3D" id="3.40.50.720">
    <property type="entry name" value="NAD(P)-binding Rossmann-like Domain"/>
    <property type="match status" value="1"/>
</dbReference>
<dbReference type="PRINTS" id="PR00081">
    <property type="entry name" value="GDHRDH"/>
</dbReference>
<dbReference type="PANTHER" id="PTHR43639:SF1">
    <property type="entry name" value="SHORT-CHAIN DEHYDROGENASE_REDUCTASE FAMILY PROTEIN"/>
    <property type="match status" value="1"/>
</dbReference>
<sequence>MSDSPLRSESPVALITGGAQRIGRQIAKTLHQRGYRILIHYRRSTDAAEELAGELNNQRADSAAILSADFAQSGAAETLAQAAINTFGRVDALINNASDFYPTPVGRITEQDFDGLMASNLRAPLFLSQALASELAARNGCIVNLVDIYAQRPLAEHTAYCCAKAGVAMLTQSLALELAPAVRVNGVAPGAILMPTEESAFVSQEKLNIEQRVALRRIGEPDDIARTIAFLVCDAPYITGQILAVDGGRTLSQ</sequence>
<dbReference type="EMBL" id="JACHWY010000002">
    <property type="protein sequence ID" value="MBB3048125.1"/>
    <property type="molecule type" value="Genomic_DNA"/>
</dbReference>
<dbReference type="Proteomes" id="UP000537130">
    <property type="component" value="Unassembled WGS sequence"/>
</dbReference>
<evidence type="ECO:0000256" key="1">
    <source>
        <dbReference type="ARBA" id="ARBA00006484"/>
    </source>
</evidence>
<proteinExistence type="inferred from homology"/>
<dbReference type="InterPro" id="IPR020904">
    <property type="entry name" value="Sc_DH/Rdtase_CS"/>
</dbReference>
<evidence type="ECO:0000256" key="2">
    <source>
        <dbReference type="ARBA" id="ARBA00023002"/>
    </source>
</evidence>